<organism evidence="5 6">
    <name type="scientific">Rhizobium acidisoli</name>
    <dbReference type="NCBI Taxonomy" id="1538158"/>
    <lineage>
        <taxon>Bacteria</taxon>
        <taxon>Pseudomonadati</taxon>
        <taxon>Pseudomonadota</taxon>
        <taxon>Alphaproteobacteria</taxon>
        <taxon>Hyphomicrobiales</taxon>
        <taxon>Rhizobiaceae</taxon>
        <taxon>Rhizobium/Agrobacterium group</taxon>
        <taxon>Rhizobium</taxon>
    </lineage>
</organism>
<feature type="domain" description="HTH araC/xylS-type" evidence="4">
    <location>
        <begin position="144"/>
        <end position="242"/>
    </location>
</feature>
<dbReference type="EMBL" id="CP035001">
    <property type="protein sequence ID" value="QAS82197.1"/>
    <property type="molecule type" value="Genomic_DNA"/>
</dbReference>
<keyword evidence="3" id="KW-0804">Transcription</keyword>
<dbReference type="Pfam" id="PF14525">
    <property type="entry name" value="AraC_binding_2"/>
    <property type="match status" value="1"/>
</dbReference>
<sequence>MDSTAVEVRSYSGEVERHRHDFHQVILPCSGVLEIETGRRAGRVGGTIASFIPAECEHTFSAEPENSFIVLDVPPGVWTRAIDHEIVPPFFAIGSAVQGLVDYIKALSPQARLSSSLCEAWSTLLLERLAQQSDQLDRVELAVRRAVAFMKCRLADPIRVHDIAQAAGLSQTRLHEAFLNKRATTPHAQLVELRLDAAERMLAIPTLSIAEIAIRSGHSDQSALTRAMRRERGATPAEVRCSLLGGNA</sequence>
<dbReference type="InterPro" id="IPR050204">
    <property type="entry name" value="AraC_XylS_family_regulators"/>
</dbReference>
<evidence type="ECO:0000256" key="1">
    <source>
        <dbReference type="ARBA" id="ARBA00023015"/>
    </source>
</evidence>
<evidence type="ECO:0000313" key="5">
    <source>
        <dbReference type="EMBL" id="QAS82197.1"/>
    </source>
</evidence>
<dbReference type="InterPro" id="IPR035418">
    <property type="entry name" value="AraC-bd_2"/>
</dbReference>
<dbReference type="GO" id="GO:0003700">
    <property type="term" value="F:DNA-binding transcription factor activity"/>
    <property type="evidence" value="ECO:0007669"/>
    <property type="project" value="InterPro"/>
</dbReference>
<dbReference type="InterPro" id="IPR009057">
    <property type="entry name" value="Homeodomain-like_sf"/>
</dbReference>
<keyword evidence="2" id="KW-0238">DNA-binding</keyword>
<dbReference type="Gene3D" id="1.10.10.60">
    <property type="entry name" value="Homeodomain-like"/>
    <property type="match status" value="1"/>
</dbReference>
<accession>A0AAE6C400</accession>
<geneLocation type="plasmid" evidence="6">
    <name>prapfh23c</name>
</geneLocation>
<dbReference type="GO" id="GO:0043565">
    <property type="term" value="F:sequence-specific DNA binding"/>
    <property type="evidence" value="ECO:0007669"/>
    <property type="project" value="InterPro"/>
</dbReference>
<evidence type="ECO:0000259" key="4">
    <source>
        <dbReference type="PROSITE" id="PS01124"/>
    </source>
</evidence>
<keyword evidence="6" id="KW-1185">Reference proteome</keyword>
<dbReference type="Proteomes" id="UP000220927">
    <property type="component" value="Plasmid pRapFH23c"/>
</dbReference>
<evidence type="ECO:0000256" key="2">
    <source>
        <dbReference type="ARBA" id="ARBA00023125"/>
    </source>
</evidence>
<dbReference type="PANTHER" id="PTHR46796:SF10">
    <property type="entry name" value="TRANSCRIPTIONAL ACTIVATOR FEAR"/>
    <property type="match status" value="1"/>
</dbReference>
<evidence type="ECO:0000313" key="6">
    <source>
        <dbReference type="Proteomes" id="UP000220927"/>
    </source>
</evidence>
<dbReference type="SUPFAM" id="SSF46689">
    <property type="entry name" value="Homeodomain-like"/>
    <property type="match status" value="1"/>
</dbReference>
<dbReference type="KEGG" id="rad:CO657_30600"/>
<reference evidence="5 6" key="1">
    <citation type="submission" date="2019-01" db="EMBL/GenBank/DDBJ databases">
        <title>Genomic insights into the origins and evolution of symbiotic genes in the Phaseolus vulgaris microsymbionts.</title>
        <authorList>
            <person name="Tong W."/>
        </authorList>
    </citation>
    <scope>NUCLEOTIDE SEQUENCE [LARGE SCALE GENOMIC DNA]</scope>
    <source>
        <strain evidence="5 6">FH23</strain>
        <plasmid evidence="6">prapfh23c</plasmid>
    </source>
</reference>
<keyword evidence="5" id="KW-0614">Plasmid</keyword>
<proteinExistence type="predicted"/>
<dbReference type="InterPro" id="IPR014710">
    <property type="entry name" value="RmlC-like_jellyroll"/>
</dbReference>
<gene>
    <name evidence="5" type="ORF">CO657_30600</name>
</gene>
<dbReference type="InterPro" id="IPR018060">
    <property type="entry name" value="HTH_AraC"/>
</dbReference>
<dbReference type="RefSeq" id="WP_063856449.1">
    <property type="nucleotide sequence ID" value="NZ_CP035001.1"/>
</dbReference>
<protein>
    <submittedName>
        <fullName evidence="5">AraC family transcriptional regulator</fullName>
    </submittedName>
</protein>
<dbReference type="SMART" id="SM00342">
    <property type="entry name" value="HTH_ARAC"/>
    <property type="match status" value="1"/>
</dbReference>
<keyword evidence="1" id="KW-0805">Transcription regulation</keyword>
<name>A0AAE6C400_9HYPH</name>
<dbReference type="AlphaFoldDB" id="A0AAE6C400"/>
<dbReference type="PANTHER" id="PTHR46796">
    <property type="entry name" value="HTH-TYPE TRANSCRIPTIONAL ACTIVATOR RHAS-RELATED"/>
    <property type="match status" value="1"/>
</dbReference>
<dbReference type="Gene3D" id="2.60.120.10">
    <property type="entry name" value="Jelly Rolls"/>
    <property type="match status" value="1"/>
</dbReference>
<dbReference type="Pfam" id="PF12833">
    <property type="entry name" value="HTH_18"/>
    <property type="match status" value="1"/>
</dbReference>
<dbReference type="PROSITE" id="PS01124">
    <property type="entry name" value="HTH_ARAC_FAMILY_2"/>
    <property type="match status" value="1"/>
</dbReference>
<evidence type="ECO:0000256" key="3">
    <source>
        <dbReference type="ARBA" id="ARBA00023163"/>
    </source>
</evidence>